<organism evidence="8 9">
    <name type="scientific">Arabidopsis thaliana</name>
    <name type="common">Mouse-ear cress</name>
    <dbReference type="NCBI Taxonomy" id="3702"/>
    <lineage>
        <taxon>Eukaryota</taxon>
        <taxon>Viridiplantae</taxon>
        <taxon>Streptophyta</taxon>
        <taxon>Embryophyta</taxon>
        <taxon>Tracheophyta</taxon>
        <taxon>Spermatophyta</taxon>
        <taxon>Magnoliopsida</taxon>
        <taxon>eudicotyledons</taxon>
        <taxon>Gunneridae</taxon>
        <taxon>Pentapetalae</taxon>
        <taxon>rosids</taxon>
        <taxon>malvids</taxon>
        <taxon>Brassicales</taxon>
        <taxon>Brassicaceae</taxon>
        <taxon>Camelineae</taxon>
        <taxon>Arabidopsis</taxon>
    </lineage>
</organism>
<dbReference type="SUPFAM" id="SSF56219">
    <property type="entry name" value="DNase I-like"/>
    <property type="match status" value="1"/>
</dbReference>
<dbReference type="PANTHER" id="PTHR45666">
    <property type="entry name" value="TYPE IV INOSITOL POLYPHOSPHATE 5-PHOSPHATASE 9"/>
    <property type="match status" value="1"/>
</dbReference>
<dbReference type="Pfam" id="PF22669">
    <property type="entry name" value="Exo_endo_phos2"/>
    <property type="match status" value="2"/>
</dbReference>
<evidence type="ECO:0000256" key="6">
    <source>
        <dbReference type="ARBA" id="ARBA00023306"/>
    </source>
</evidence>
<evidence type="ECO:0000256" key="3">
    <source>
        <dbReference type="ARBA" id="ARBA00022618"/>
    </source>
</evidence>
<dbReference type="Proteomes" id="UP000516314">
    <property type="component" value="Chromosome 2"/>
</dbReference>
<evidence type="ECO:0000256" key="4">
    <source>
        <dbReference type="ARBA" id="ARBA00022801"/>
    </source>
</evidence>
<dbReference type="GO" id="GO:0051301">
    <property type="term" value="P:cell division"/>
    <property type="evidence" value="ECO:0007669"/>
    <property type="project" value="UniProtKB-KW"/>
</dbReference>
<dbReference type="InterPro" id="IPR000300">
    <property type="entry name" value="IPPc"/>
</dbReference>
<comment type="similarity">
    <text evidence="1">Belongs to the cyclin family.</text>
</comment>
<dbReference type="InterPro" id="IPR036915">
    <property type="entry name" value="Cyclin-like_sf"/>
</dbReference>
<evidence type="ECO:0000256" key="1">
    <source>
        <dbReference type="ARBA" id="ARBA00008742"/>
    </source>
</evidence>
<keyword evidence="6" id="KW-0131">Cell cycle</keyword>
<dbReference type="GO" id="GO:0046856">
    <property type="term" value="P:phosphatidylinositol dephosphorylation"/>
    <property type="evidence" value="ECO:0007669"/>
    <property type="project" value="InterPro"/>
</dbReference>
<dbReference type="InterPro" id="IPR006671">
    <property type="entry name" value="Cyclin_N"/>
</dbReference>
<name>A0A7G2E7L5_ARATH</name>
<dbReference type="Pfam" id="PF00134">
    <property type="entry name" value="Cyclin_N"/>
    <property type="match status" value="1"/>
</dbReference>
<evidence type="ECO:0000256" key="5">
    <source>
        <dbReference type="ARBA" id="ARBA00023127"/>
    </source>
</evidence>
<dbReference type="FunFam" id="1.10.472.10:FF:000109">
    <property type="entry name" value="Cyclin-J18-like"/>
    <property type="match status" value="1"/>
</dbReference>
<evidence type="ECO:0000313" key="8">
    <source>
        <dbReference type="EMBL" id="CAD5317889.1"/>
    </source>
</evidence>
<accession>A0A7G2E7L5</accession>
<keyword evidence="5" id="KW-0195">Cyclin</keyword>
<sequence length="641" mass="74071">MLGSYREVMWPRLVANKILRKSLGSNNFVADFPPNTDQKLIEASGLADERSKSILHNQHKTTLLNYKVFVSTWNVGGIVPDDGLDMEDLLETHKTPCDIYVLGFQEVVPLRASNVLGSDNNKVSTKWNSLIRDALNKRARPHRDEDLSESKGINGISQDFRCIISKQMVGILITVWVRGDLWPYIRYPSVSCVGCGIMGCLGNKGSVSVRFQLHETTFCFVCSHLASGGRDRDERQRNSDVNEILARSSFPRGSSLDLPKKILDHDRVIFLGDLNYRISLPEEKTRLLVESKKWNILLENDQVIIYICMFFLRVESCKLAIIFLYIYMFCYIKIKLRMEIMNGQIFRGWQEGIVKFAPTYKYVPNSDLYYGCITYKKDEKKRAPACAIETFQNFHGELQNQREREREMSTEIGHLRRRLVEFLIQSATLLELPPIVKYSALSLFFDRFRPNLVRFLQKKKAEHWLLQPLNESNLQLFVLISIWISCKMHCTRGLSVHSLKSFGDKVITEQLFMVRDFLDAELVFLKVLKFEIGTLNIAYTLLEDLLIQFKEVAKVGEQLNFEACMDMMDLLYEKEDTSLLYQSSKSLAASILVSSYIITVPKQQYEFPILPWVKMVTNKEEREVVELVEYILAHVLYSNSP</sequence>
<dbReference type="Gene3D" id="3.60.10.10">
    <property type="entry name" value="Endonuclease/exonuclease/phosphatase"/>
    <property type="match status" value="1"/>
</dbReference>
<evidence type="ECO:0000256" key="2">
    <source>
        <dbReference type="ARBA" id="ARBA00010768"/>
    </source>
</evidence>
<dbReference type="InterPro" id="IPR045849">
    <property type="entry name" value="IP5P_plant"/>
</dbReference>
<protein>
    <submittedName>
        <fullName evidence="8">(thale cress) hypothetical protein</fullName>
    </submittedName>
</protein>
<gene>
    <name evidence="8" type="ORF">AT9943_LOCUS6143</name>
</gene>
<dbReference type="EMBL" id="LR881467">
    <property type="protein sequence ID" value="CAD5317889.1"/>
    <property type="molecule type" value="Genomic_DNA"/>
</dbReference>
<keyword evidence="3" id="KW-0132">Cell division</keyword>
<evidence type="ECO:0000259" key="7">
    <source>
        <dbReference type="SMART" id="SM00128"/>
    </source>
</evidence>
<feature type="domain" description="Inositol polyphosphate-related phosphatase" evidence="7">
    <location>
        <begin position="64"/>
        <end position="421"/>
    </location>
</feature>
<dbReference type="SMART" id="SM00128">
    <property type="entry name" value="IPPc"/>
    <property type="match status" value="1"/>
</dbReference>
<dbReference type="SUPFAM" id="SSF47954">
    <property type="entry name" value="Cyclin-like"/>
    <property type="match status" value="1"/>
</dbReference>
<dbReference type="InterPro" id="IPR036691">
    <property type="entry name" value="Endo/exonu/phosph_ase_sf"/>
</dbReference>
<reference evidence="8 9" key="1">
    <citation type="submission" date="2020-09" db="EMBL/GenBank/DDBJ databases">
        <authorList>
            <person name="Ashkenazy H."/>
        </authorList>
    </citation>
    <scope>NUCLEOTIDE SEQUENCE [LARGE SCALE GENOMIC DNA]</scope>
    <source>
        <strain evidence="9">cv. Cdm-0</strain>
    </source>
</reference>
<proteinExistence type="inferred from homology"/>
<keyword evidence="4" id="KW-0378">Hydrolase</keyword>
<dbReference type="GO" id="GO:0004445">
    <property type="term" value="F:inositol-polyphosphate 5-phosphatase activity"/>
    <property type="evidence" value="ECO:0007669"/>
    <property type="project" value="InterPro"/>
</dbReference>
<dbReference type="PANTHER" id="PTHR45666:SF18">
    <property type="entry name" value="TYPE IV INOSITOL POLYPHOSPHATE 5-PHOSPHATASE 9"/>
    <property type="match status" value="1"/>
</dbReference>
<dbReference type="AlphaFoldDB" id="A0A7G2E7L5"/>
<comment type="similarity">
    <text evidence="2">Belongs to the inositol polyphosphate 5-phosphatase family.</text>
</comment>
<evidence type="ECO:0000313" key="9">
    <source>
        <dbReference type="Proteomes" id="UP000516314"/>
    </source>
</evidence>
<dbReference type="Gene3D" id="1.10.472.10">
    <property type="entry name" value="Cyclin-like"/>
    <property type="match status" value="1"/>
</dbReference>